<organism evidence="1 2">
    <name type="scientific">Flammeovirga kamogawensis</name>
    <dbReference type="NCBI Taxonomy" id="373891"/>
    <lineage>
        <taxon>Bacteria</taxon>
        <taxon>Pseudomonadati</taxon>
        <taxon>Bacteroidota</taxon>
        <taxon>Cytophagia</taxon>
        <taxon>Cytophagales</taxon>
        <taxon>Flammeovirgaceae</taxon>
        <taxon>Flammeovirga</taxon>
    </lineage>
</organism>
<sequence>MKNLLITIIGFLMLSCTSQKTEKWTNFKSKFIEEYNCLNIPPLQLSYQQNIKGIKDLDSINIQNAFFVNIKERLSTIDVNNLSIKEQLDYDLIQYETDLNLERLHLEKQWKSAIADSISSRGLSTLKNGKEWYTYFLKKWVDKEATPDKIYAFGLKEIDRVKRNMKSIQMQSRMDSSTFQKYIRSPHFYFTDVDSIQLAFEKLKTEIGTTASLYFPDVDKISPLIIKKGTEKRMAIAPAYYMDTQQTFYYNYFDTPYNKRQIAWIYLHEGVPGHHYQIDLEKKTNRTALQKKFEYYGFIEGYAAYVEELGVTLGAYKTMYDELGKWEWDLIRSVRVSMDVGLNYYNWTDEEALLFWQKHIPGQDNIAQREIARMKRWPAQVVTYKYGGSKILEWKEKAEKKEGFSLLNFHEKLLQFGNTPFSILEKYIDLE</sequence>
<dbReference type="RefSeq" id="WP_144073064.1">
    <property type="nucleotide sequence ID" value="NZ_CP076128.1"/>
</dbReference>
<reference evidence="1 2" key="1">
    <citation type="submission" date="2021-05" db="EMBL/GenBank/DDBJ databases">
        <title>Comparative genomic studies on the polysaccharide-degrading batcterial strains of the Flammeovirga genus.</title>
        <authorList>
            <person name="Zewei F."/>
            <person name="Zheng Z."/>
            <person name="Yu L."/>
            <person name="Ruyue G."/>
            <person name="Yanhong M."/>
            <person name="Yuanyuan C."/>
            <person name="Jingyan G."/>
            <person name="Wenjun H."/>
        </authorList>
    </citation>
    <scope>NUCLEOTIDE SEQUENCE [LARGE SCALE GENOMIC DNA]</scope>
    <source>
        <strain evidence="1 2">YS10</strain>
    </source>
</reference>
<dbReference type="Pfam" id="PF05960">
    <property type="entry name" value="DUF885"/>
    <property type="match status" value="1"/>
</dbReference>
<dbReference type="EMBL" id="CP076128">
    <property type="protein sequence ID" value="QWG05616.1"/>
    <property type="molecule type" value="Genomic_DNA"/>
</dbReference>
<keyword evidence="2" id="KW-1185">Reference proteome</keyword>
<proteinExistence type="predicted"/>
<dbReference type="PANTHER" id="PTHR33361">
    <property type="entry name" value="GLR0591 PROTEIN"/>
    <property type="match status" value="1"/>
</dbReference>
<gene>
    <name evidence="1" type="ORF">KM029_09490</name>
</gene>
<evidence type="ECO:0000313" key="2">
    <source>
        <dbReference type="Proteomes" id="UP000682802"/>
    </source>
</evidence>
<protein>
    <submittedName>
        <fullName evidence="1">DUF885 domain-containing protein</fullName>
    </submittedName>
</protein>
<dbReference type="Proteomes" id="UP000682802">
    <property type="component" value="Chromosome 1"/>
</dbReference>
<dbReference type="InterPro" id="IPR010281">
    <property type="entry name" value="DUF885"/>
</dbReference>
<dbReference type="PROSITE" id="PS51257">
    <property type="entry name" value="PROKAR_LIPOPROTEIN"/>
    <property type="match status" value="1"/>
</dbReference>
<name>A0ABX8GQ96_9BACT</name>
<dbReference type="PANTHER" id="PTHR33361:SF2">
    <property type="entry name" value="DUF885 DOMAIN-CONTAINING PROTEIN"/>
    <property type="match status" value="1"/>
</dbReference>
<evidence type="ECO:0000313" key="1">
    <source>
        <dbReference type="EMBL" id="QWG05616.1"/>
    </source>
</evidence>
<accession>A0ABX8GQ96</accession>